<proteinExistence type="inferred from homology"/>
<dbReference type="PANTHER" id="PTHR21064:SF6">
    <property type="entry name" value="AMINOGLYCOSIDE PHOSPHOTRANSFERASE DOMAIN-CONTAINING PROTEIN"/>
    <property type="match status" value="1"/>
</dbReference>
<dbReference type="InterPro" id="IPR005280">
    <property type="entry name" value="Homoserine_kinase_II"/>
</dbReference>
<evidence type="ECO:0000256" key="7">
    <source>
        <dbReference type="ARBA" id="ARBA00038240"/>
    </source>
</evidence>
<dbReference type="NCBIfam" id="NF003558">
    <property type="entry name" value="PRK05231.1"/>
    <property type="match status" value="1"/>
</dbReference>
<dbReference type="EC" id="2.7.1.39" evidence="8 9"/>
<dbReference type="EMBL" id="SNYW01000008">
    <property type="protein sequence ID" value="TDQ82401.1"/>
    <property type="molecule type" value="Genomic_DNA"/>
</dbReference>
<dbReference type="InterPro" id="IPR002575">
    <property type="entry name" value="Aminoglycoside_PTrfase"/>
</dbReference>
<dbReference type="Gene3D" id="3.90.1200.10">
    <property type="match status" value="1"/>
</dbReference>
<evidence type="ECO:0000256" key="6">
    <source>
        <dbReference type="ARBA" id="ARBA00022840"/>
    </source>
</evidence>
<gene>
    <name evidence="8" type="primary">thrB</name>
    <name evidence="11" type="ORF">A8950_2224</name>
</gene>
<comment type="pathway">
    <text evidence="8">Amino-acid biosynthesis; L-threonine biosynthesis; L-threonine from L-aspartate: step 4/5.</text>
</comment>
<dbReference type="RefSeq" id="WP_133613685.1">
    <property type="nucleotide sequence ID" value="NZ_SNYW01000008.1"/>
</dbReference>
<keyword evidence="1 8" id="KW-0028">Amino-acid biosynthesis</keyword>
<feature type="domain" description="Aminoglycoside phosphotransferase" evidence="10">
    <location>
        <begin position="27"/>
        <end position="262"/>
    </location>
</feature>
<dbReference type="InterPro" id="IPR011009">
    <property type="entry name" value="Kinase-like_dom_sf"/>
</dbReference>
<protein>
    <recommendedName>
        <fullName evidence="8 9">Homoserine kinase</fullName>
        <shortName evidence="8">HK</shortName>
        <shortName evidence="8">HSK</shortName>
        <ecNumber evidence="8 9">2.7.1.39</ecNumber>
    </recommendedName>
</protein>
<comment type="similarity">
    <text evidence="7 8">Belongs to the pseudomonas-type ThrB family.</text>
</comment>
<dbReference type="GO" id="GO:0004413">
    <property type="term" value="F:homoserine kinase activity"/>
    <property type="evidence" value="ECO:0007669"/>
    <property type="project" value="UniProtKB-UniRule"/>
</dbReference>
<keyword evidence="5 8" id="KW-0418">Kinase</keyword>
<comment type="catalytic activity">
    <reaction evidence="8">
        <text>L-homoserine + ATP = O-phospho-L-homoserine + ADP + H(+)</text>
        <dbReference type="Rhea" id="RHEA:13985"/>
        <dbReference type="ChEBI" id="CHEBI:15378"/>
        <dbReference type="ChEBI" id="CHEBI:30616"/>
        <dbReference type="ChEBI" id="CHEBI:57476"/>
        <dbReference type="ChEBI" id="CHEBI:57590"/>
        <dbReference type="ChEBI" id="CHEBI:456216"/>
        <dbReference type="EC" id="2.7.1.39"/>
    </reaction>
</comment>
<keyword evidence="4 8" id="KW-0547">Nucleotide-binding</keyword>
<evidence type="ECO:0000256" key="3">
    <source>
        <dbReference type="ARBA" id="ARBA00022697"/>
    </source>
</evidence>
<evidence type="ECO:0000256" key="2">
    <source>
        <dbReference type="ARBA" id="ARBA00022679"/>
    </source>
</evidence>
<evidence type="ECO:0000259" key="10">
    <source>
        <dbReference type="Pfam" id="PF01636"/>
    </source>
</evidence>
<evidence type="ECO:0000313" key="11">
    <source>
        <dbReference type="EMBL" id="TDQ82401.1"/>
    </source>
</evidence>
<dbReference type="InterPro" id="IPR050249">
    <property type="entry name" value="Pseudomonas-type_ThrB"/>
</dbReference>
<keyword evidence="6 8" id="KW-0067">ATP-binding</keyword>
<evidence type="ECO:0000256" key="8">
    <source>
        <dbReference type="HAMAP-Rule" id="MF_00301"/>
    </source>
</evidence>
<accession>A0A4R6WSE7</accession>
<keyword evidence="3 8" id="KW-0791">Threonine biosynthesis</keyword>
<evidence type="ECO:0000256" key="1">
    <source>
        <dbReference type="ARBA" id="ARBA00022605"/>
    </source>
</evidence>
<dbReference type="HAMAP" id="MF_00301">
    <property type="entry name" value="Homoser_kinase_2"/>
    <property type="match status" value="1"/>
</dbReference>
<organism evidence="11 12">
    <name type="scientific">Dongia mobilis</name>
    <dbReference type="NCBI Taxonomy" id="578943"/>
    <lineage>
        <taxon>Bacteria</taxon>
        <taxon>Pseudomonadati</taxon>
        <taxon>Pseudomonadota</taxon>
        <taxon>Alphaproteobacteria</taxon>
        <taxon>Rhodospirillales</taxon>
        <taxon>Dongiaceae</taxon>
        <taxon>Dongia</taxon>
    </lineage>
</organism>
<evidence type="ECO:0000313" key="12">
    <source>
        <dbReference type="Proteomes" id="UP000295783"/>
    </source>
</evidence>
<sequence>MAVYTEVPDGELAAFIAAYDIGDVVSCKGIAEGVENSNYILHTTGGSYILTLYEKRVHKEDLPFFLGLMEHLAEKGLNCPTPIKARDGVALRELCGRPAALISFLEGMWPRRPTEKHCQQVGVALADLHLKGADFPMQRPNNLSVEGWRLLVASTKDRADEVKPGLGQVITAELDHLAGNWPTGLARGVIHADLFPDNVFFIGERLSGLIDFYFACTDFLAYDLAICLNAWCFEAASGGRAGEFNVTKARLMIEGYRRLRPLSDDELAALPLLARGSALRFLLTRLYDWLNHPPGAFVQPKDPLEYLKKLTFHQQARSVAAYGL</sequence>
<comment type="caution">
    <text evidence="11">The sequence shown here is derived from an EMBL/GenBank/DDBJ whole genome shotgun (WGS) entry which is preliminary data.</text>
</comment>
<dbReference type="SUPFAM" id="SSF56112">
    <property type="entry name" value="Protein kinase-like (PK-like)"/>
    <property type="match status" value="1"/>
</dbReference>
<evidence type="ECO:0000256" key="5">
    <source>
        <dbReference type="ARBA" id="ARBA00022777"/>
    </source>
</evidence>
<dbReference type="NCBIfam" id="TIGR00938">
    <property type="entry name" value="thrB_alt"/>
    <property type="match status" value="1"/>
</dbReference>
<evidence type="ECO:0000256" key="4">
    <source>
        <dbReference type="ARBA" id="ARBA00022741"/>
    </source>
</evidence>
<dbReference type="Proteomes" id="UP000295783">
    <property type="component" value="Unassembled WGS sequence"/>
</dbReference>
<dbReference type="Pfam" id="PF01636">
    <property type="entry name" value="APH"/>
    <property type="match status" value="1"/>
</dbReference>
<dbReference type="Gene3D" id="3.30.200.20">
    <property type="entry name" value="Phosphorylase Kinase, domain 1"/>
    <property type="match status" value="1"/>
</dbReference>
<evidence type="ECO:0000256" key="9">
    <source>
        <dbReference type="NCBIfam" id="TIGR00938"/>
    </source>
</evidence>
<dbReference type="GO" id="GO:0009088">
    <property type="term" value="P:threonine biosynthetic process"/>
    <property type="evidence" value="ECO:0007669"/>
    <property type="project" value="UniProtKB-UniRule"/>
</dbReference>
<dbReference type="AlphaFoldDB" id="A0A4R6WSE7"/>
<reference evidence="11 12" key="1">
    <citation type="submission" date="2019-03" db="EMBL/GenBank/DDBJ databases">
        <title>Genomic Encyclopedia of Type Strains, Phase III (KMG-III): the genomes of soil and plant-associated and newly described type strains.</title>
        <authorList>
            <person name="Whitman W."/>
        </authorList>
    </citation>
    <scope>NUCLEOTIDE SEQUENCE [LARGE SCALE GENOMIC DNA]</scope>
    <source>
        <strain evidence="11 12">CGMCC 1.7660</strain>
    </source>
</reference>
<keyword evidence="2 8" id="KW-0808">Transferase</keyword>
<name>A0A4R6WSE7_9PROT</name>
<keyword evidence="12" id="KW-1185">Reference proteome</keyword>
<dbReference type="OrthoDB" id="9777460at2"/>
<dbReference type="PANTHER" id="PTHR21064">
    <property type="entry name" value="AMINOGLYCOSIDE PHOSPHOTRANSFERASE DOMAIN-CONTAINING PROTEIN-RELATED"/>
    <property type="match status" value="1"/>
</dbReference>
<dbReference type="GO" id="GO:0005524">
    <property type="term" value="F:ATP binding"/>
    <property type="evidence" value="ECO:0007669"/>
    <property type="project" value="UniProtKB-KW"/>
</dbReference>
<dbReference type="CDD" id="cd05153">
    <property type="entry name" value="HomoserineK_II"/>
    <property type="match status" value="1"/>
</dbReference>
<dbReference type="UniPathway" id="UPA00050">
    <property type="reaction ID" value="UER00064"/>
</dbReference>